<gene>
    <name evidence="1" type="ORF">UFOVP1295_58</name>
</gene>
<name>A0A6J5RGK1_9CAUD</name>
<protein>
    <submittedName>
        <fullName evidence="1">Uncharacterized protein</fullName>
    </submittedName>
</protein>
<evidence type="ECO:0000313" key="1">
    <source>
        <dbReference type="EMBL" id="CAB4196129.1"/>
    </source>
</evidence>
<accession>A0A6J5RGK1</accession>
<sequence length="129" mass="14232">MPNNFASGKKAIAECDRCGFRYKLKELKRLVIKTKNVNILVCPTCWEPDQPQLQLGMYPVDDPQALRNPRPDLSYIQSGLNDDGNTSMGSRIIQWGWAPVGGSRANDDGLTPNNLVLTIELGTVTVVTT</sequence>
<organism evidence="1">
    <name type="scientific">uncultured Caudovirales phage</name>
    <dbReference type="NCBI Taxonomy" id="2100421"/>
    <lineage>
        <taxon>Viruses</taxon>
        <taxon>Duplodnaviria</taxon>
        <taxon>Heunggongvirae</taxon>
        <taxon>Uroviricota</taxon>
        <taxon>Caudoviricetes</taxon>
        <taxon>Peduoviridae</taxon>
        <taxon>Maltschvirus</taxon>
        <taxon>Maltschvirus maltsch</taxon>
    </lineage>
</organism>
<reference evidence="1" key="1">
    <citation type="submission" date="2020-05" db="EMBL/GenBank/DDBJ databases">
        <authorList>
            <person name="Chiriac C."/>
            <person name="Salcher M."/>
            <person name="Ghai R."/>
            <person name="Kavagutti S V."/>
        </authorList>
    </citation>
    <scope>NUCLEOTIDE SEQUENCE</scope>
</reference>
<proteinExistence type="predicted"/>
<dbReference type="EMBL" id="LR797242">
    <property type="protein sequence ID" value="CAB4196129.1"/>
    <property type="molecule type" value="Genomic_DNA"/>
</dbReference>